<feature type="signal peptide" evidence="1">
    <location>
        <begin position="1"/>
        <end position="20"/>
    </location>
</feature>
<sequence length="197" mass="21623">MMRKQLLKGLCGLCALLLVAGCSSKFKPQWQTCELDGLSVEMPFALETYPDSRNELPEPVRKLVVDMQMLFHEEPELPIMGMINSTQYIPAVSGQLSLDGAAENGIAGIKARADQTGTDDIRMETTTIETDGIAGREVSGTMDIDAQKVKFRMRVYVDEARMWIVQFVWGADVSDKVADRIMESISLGQTSAPASAS</sequence>
<name>A0A379MMZ1_9BACT</name>
<protein>
    <recommendedName>
        <fullName evidence="4">Lipoprotein</fullName>
    </recommendedName>
</protein>
<reference evidence="2 3" key="1">
    <citation type="submission" date="2018-06" db="EMBL/GenBank/DDBJ databases">
        <authorList>
            <consortium name="Pathogen Informatics"/>
            <person name="Doyle S."/>
        </authorList>
    </citation>
    <scope>NUCLEOTIDE SEQUENCE [LARGE SCALE GENOMIC DNA]</scope>
    <source>
        <strain evidence="2 3">NCTC11190</strain>
    </source>
</reference>
<keyword evidence="3" id="KW-1185">Reference proteome</keyword>
<dbReference type="Proteomes" id="UP000255233">
    <property type="component" value="Unassembled WGS sequence"/>
</dbReference>
<feature type="chain" id="PRO_5016945728" description="Lipoprotein" evidence="1">
    <location>
        <begin position="21"/>
        <end position="197"/>
    </location>
</feature>
<organism evidence="2 3">
    <name type="scientific">Rikenella microfusus</name>
    <dbReference type="NCBI Taxonomy" id="28139"/>
    <lineage>
        <taxon>Bacteria</taxon>
        <taxon>Pseudomonadati</taxon>
        <taxon>Bacteroidota</taxon>
        <taxon>Bacteroidia</taxon>
        <taxon>Bacteroidales</taxon>
        <taxon>Rikenellaceae</taxon>
        <taxon>Rikenella</taxon>
    </lineage>
</organism>
<evidence type="ECO:0000313" key="2">
    <source>
        <dbReference type="EMBL" id="SUE32925.1"/>
    </source>
</evidence>
<gene>
    <name evidence="2" type="ORF">NCTC11190_00108</name>
</gene>
<dbReference type="AlphaFoldDB" id="A0A379MMZ1"/>
<evidence type="ECO:0008006" key="4">
    <source>
        <dbReference type="Google" id="ProtNLM"/>
    </source>
</evidence>
<keyword evidence="1" id="KW-0732">Signal</keyword>
<evidence type="ECO:0000256" key="1">
    <source>
        <dbReference type="SAM" id="SignalP"/>
    </source>
</evidence>
<dbReference type="OrthoDB" id="9805802at2"/>
<accession>A0A379MMZ1</accession>
<evidence type="ECO:0000313" key="3">
    <source>
        <dbReference type="Proteomes" id="UP000255233"/>
    </source>
</evidence>
<dbReference type="PROSITE" id="PS51257">
    <property type="entry name" value="PROKAR_LIPOPROTEIN"/>
    <property type="match status" value="1"/>
</dbReference>
<dbReference type="EMBL" id="UGVL01000001">
    <property type="protein sequence ID" value="SUE32925.1"/>
    <property type="molecule type" value="Genomic_DNA"/>
</dbReference>
<proteinExistence type="predicted"/>